<evidence type="ECO:0000313" key="2">
    <source>
        <dbReference type="EMBL" id="BAT60678.1"/>
    </source>
</evidence>
<protein>
    <submittedName>
        <fullName evidence="2">Autoinducer 2-degrading protein LsrG</fullName>
    </submittedName>
</protein>
<dbReference type="KEGG" id="vgo:GJW-30_1_03227"/>
<dbReference type="PANTHER" id="PTHR33336">
    <property type="entry name" value="QUINOL MONOOXYGENASE YGIN-RELATED"/>
    <property type="match status" value="1"/>
</dbReference>
<dbReference type="EMBL" id="AP014946">
    <property type="protein sequence ID" value="BAT60678.1"/>
    <property type="molecule type" value="Genomic_DNA"/>
</dbReference>
<dbReference type="Pfam" id="PF03992">
    <property type="entry name" value="ABM"/>
    <property type="match status" value="1"/>
</dbReference>
<keyword evidence="3" id="KW-1185">Reference proteome</keyword>
<dbReference type="GO" id="GO:0016491">
    <property type="term" value="F:oxidoreductase activity"/>
    <property type="evidence" value="ECO:0007669"/>
    <property type="project" value="TreeGrafter"/>
</dbReference>
<dbReference type="GO" id="GO:0005829">
    <property type="term" value="C:cytosol"/>
    <property type="evidence" value="ECO:0007669"/>
    <property type="project" value="TreeGrafter"/>
</dbReference>
<reference evidence="2 3" key="1">
    <citation type="submission" date="2015-08" db="EMBL/GenBank/DDBJ databases">
        <title>Investigation of the bacterial diversity of lava forest soil.</title>
        <authorList>
            <person name="Lee J.S."/>
        </authorList>
    </citation>
    <scope>NUCLEOTIDE SEQUENCE [LARGE SCALE GENOMIC DNA]</scope>
    <source>
        <strain evidence="2 3">GJW-30</strain>
    </source>
</reference>
<dbReference type="Gene3D" id="3.30.70.100">
    <property type="match status" value="1"/>
</dbReference>
<dbReference type="SUPFAM" id="SSF54909">
    <property type="entry name" value="Dimeric alpha+beta barrel"/>
    <property type="match status" value="1"/>
</dbReference>
<dbReference type="InterPro" id="IPR050744">
    <property type="entry name" value="AI-2_Isomerase_LsrG"/>
</dbReference>
<name>A0A0S3PXM7_9BRAD</name>
<dbReference type="PROSITE" id="PS51725">
    <property type="entry name" value="ABM"/>
    <property type="match status" value="1"/>
</dbReference>
<evidence type="ECO:0000259" key="1">
    <source>
        <dbReference type="PROSITE" id="PS51725"/>
    </source>
</evidence>
<accession>A0A0S3PXM7</accession>
<dbReference type="InterPro" id="IPR007138">
    <property type="entry name" value="ABM_dom"/>
</dbReference>
<dbReference type="InterPro" id="IPR011008">
    <property type="entry name" value="Dimeric_a/b-barrel"/>
</dbReference>
<evidence type="ECO:0000313" key="3">
    <source>
        <dbReference type="Proteomes" id="UP000236884"/>
    </source>
</evidence>
<organism evidence="2 3">
    <name type="scientific">Variibacter gotjawalensis</name>
    <dbReference type="NCBI Taxonomy" id="1333996"/>
    <lineage>
        <taxon>Bacteria</taxon>
        <taxon>Pseudomonadati</taxon>
        <taxon>Pseudomonadota</taxon>
        <taxon>Alphaproteobacteria</taxon>
        <taxon>Hyphomicrobiales</taxon>
        <taxon>Nitrobacteraceae</taxon>
        <taxon>Variibacter</taxon>
    </lineage>
</organism>
<proteinExistence type="predicted"/>
<gene>
    <name evidence="2" type="primary">lsrG</name>
    <name evidence="2" type="ORF">GJW-30_1_03227</name>
</gene>
<dbReference type="PANTHER" id="PTHR33336:SF1">
    <property type="entry name" value="(4S)-4-HYDROXY-5-PHOSPHONOOXYPENTANE-2,3-DIONE ISOMERASE"/>
    <property type="match status" value="1"/>
</dbReference>
<sequence length="96" mass="11090">MSRYVVWVEFDIDPEKFAAFMPLMETNAKASFNDEVGCQQFDLLRPADKPNAVALYEIYDDKAAFDVHLKSPHFLKFAEATKDMIVARRISTFHLD</sequence>
<feature type="domain" description="ABM" evidence="1">
    <location>
        <begin position="4"/>
        <end position="93"/>
    </location>
</feature>
<dbReference type="AlphaFoldDB" id="A0A0S3PXM7"/>
<dbReference type="RefSeq" id="WP_197703737.1">
    <property type="nucleotide sequence ID" value="NZ_AP014946.1"/>
</dbReference>
<dbReference type="Proteomes" id="UP000236884">
    <property type="component" value="Chromosome"/>
</dbReference>